<gene>
    <name evidence="2" type="ORF">RC74_09030</name>
</gene>
<keyword evidence="1" id="KW-0472">Membrane</keyword>
<dbReference type="Proteomes" id="UP000070371">
    <property type="component" value="Chromosome"/>
</dbReference>
<dbReference type="AlphaFoldDB" id="A0A126UZR3"/>
<keyword evidence="1" id="KW-1133">Transmembrane helix</keyword>
<evidence type="ECO:0000313" key="2">
    <source>
        <dbReference type="EMBL" id="AML51377.1"/>
    </source>
</evidence>
<evidence type="ECO:0000313" key="3">
    <source>
        <dbReference type="Proteomes" id="UP000070371"/>
    </source>
</evidence>
<dbReference type="EMBL" id="CP014327">
    <property type="protein sequence ID" value="AML51377.1"/>
    <property type="molecule type" value="Genomic_DNA"/>
</dbReference>
<reference evidence="2 3" key="1">
    <citation type="submission" date="2016-02" db="EMBL/GenBank/DDBJ databases">
        <title>Complete genome sequence of Halocynthiibacter arcticus PAMC 20958t from arctic marine sediment.</title>
        <authorList>
            <person name="Lee Y.M."/>
            <person name="Baek K."/>
            <person name="Lee H.K."/>
            <person name="Shin S.C."/>
        </authorList>
    </citation>
    <scope>NUCLEOTIDE SEQUENCE [LARGE SCALE GENOMIC DNA]</scope>
    <source>
        <strain evidence="2">PAMC 20958</strain>
    </source>
</reference>
<dbReference type="STRING" id="1579316.RC74_09030"/>
<organism evidence="2 3">
    <name type="scientific">Falsihalocynthiibacter arcticus</name>
    <dbReference type="NCBI Taxonomy" id="1579316"/>
    <lineage>
        <taxon>Bacteria</taxon>
        <taxon>Pseudomonadati</taxon>
        <taxon>Pseudomonadota</taxon>
        <taxon>Alphaproteobacteria</taxon>
        <taxon>Rhodobacterales</taxon>
        <taxon>Roseobacteraceae</taxon>
        <taxon>Falsihalocynthiibacter</taxon>
    </lineage>
</organism>
<feature type="transmembrane region" description="Helical" evidence="1">
    <location>
        <begin position="6"/>
        <end position="27"/>
    </location>
</feature>
<sequence length="89" mass="10803">MIFTLARQFFFAFVGLTVIYLISRWFAASLRREDLEEEFDEEIKEGDRDAFIEDGMERYRKSFRRKALVLIYVIPLVLYVIVLYLINFY</sequence>
<keyword evidence="3" id="KW-1185">Reference proteome</keyword>
<dbReference type="RefSeq" id="WP_052274794.1">
    <property type="nucleotide sequence ID" value="NZ_CP014327.1"/>
</dbReference>
<evidence type="ECO:0008006" key="4">
    <source>
        <dbReference type="Google" id="ProtNLM"/>
    </source>
</evidence>
<protein>
    <recommendedName>
        <fullName evidence="4">Cation/multidrug efflux pump</fullName>
    </recommendedName>
</protein>
<feature type="transmembrane region" description="Helical" evidence="1">
    <location>
        <begin position="67"/>
        <end position="86"/>
    </location>
</feature>
<evidence type="ECO:0000256" key="1">
    <source>
        <dbReference type="SAM" id="Phobius"/>
    </source>
</evidence>
<name>A0A126UZR3_9RHOB</name>
<accession>A0A126UZR3</accession>
<keyword evidence="1" id="KW-0812">Transmembrane</keyword>
<proteinExistence type="predicted"/>
<dbReference type="KEGG" id="hat:RC74_09030"/>